<evidence type="ECO:0000313" key="2">
    <source>
        <dbReference type="EMBL" id="MCA9380183.1"/>
    </source>
</evidence>
<comment type="caution">
    <text evidence="2">The sequence shown here is derived from an EMBL/GenBank/DDBJ whole genome shotgun (WGS) entry which is preliminary data.</text>
</comment>
<sequence length="562" mass="65481">MSRIITRREKLIEKIPALVVFFVILSPIIGALTVPVFTAYAVIIFNVYFLYKSISYFILVVLAVIKIRSTESIDWMKKIIDLQDPEGGIGRLKAELDDVKNITFESQKEKLHKNKMIPRFLDKYAFYIEKRKTVRFINKEIDNLGILKEQGIYNDTRDLHHIIMVPHWKEPYEVLADTIRAISMSTFPTKQITVLMAAEARDEEGIQKSERLKEEFGHIFENFWVSSHVMQDDEIIGKSSNMAWAGKFAVQKIKELGWDLKKTTMTSCDADSLIHKQHFAKLSYEYALREDAHFKFYTGAIIFYSNIWRLKFYARIKNSISSLYNMTGQMRPDKLVPFSTYTTSFWLIDQIGYWTPWITPEDFHIFFKSLFKFPDKVSTVPLFLKTMSDAAEGSTHTETLKNNYFQQRRWIWGVTIDGWMLSQVAKLTMQGKITLRSAYIPLHVFFDHIIGVVVTVILVLGGNIPYLINPEFAGTVLGSRLPTVSGFIIQITIWFMIGLIITDYYFVKPKQDRKGFLKALLSMLEWVFLPYVTFFIVFLPGIEAHTRLLFGKRLEYYLTKKK</sequence>
<reference evidence="2" key="2">
    <citation type="journal article" date="2021" name="Microbiome">
        <title>Successional dynamics and alternative stable states in a saline activated sludge microbial community over 9 years.</title>
        <authorList>
            <person name="Wang Y."/>
            <person name="Ye J."/>
            <person name="Ju F."/>
            <person name="Liu L."/>
            <person name="Boyd J.A."/>
            <person name="Deng Y."/>
            <person name="Parks D.H."/>
            <person name="Jiang X."/>
            <person name="Yin X."/>
            <person name="Woodcroft B.J."/>
            <person name="Tyson G.W."/>
            <person name="Hugenholtz P."/>
            <person name="Polz M.F."/>
            <person name="Zhang T."/>
        </authorList>
    </citation>
    <scope>NUCLEOTIDE SEQUENCE</scope>
    <source>
        <strain evidence="2">HKST-UBA15</strain>
    </source>
</reference>
<gene>
    <name evidence="2" type="ORF">KC675_03325</name>
</gene>
<keyword evidence="1" id="KW-1133">Transmembrane helix</keyword>
<keyword evidence="1" id="KW-0812">Transmembrane</keyword>
<feature type="transmembrane region" description="Helical" evidence="1">
    <location>
        <begin position="20"/>
        <end position="43"/>
    </location>
</feature>
<dbReference type="AlphaFoldDB" id="A0A955IBF7"/>
<reference evidence="2" key="1">
    <citation type="submission" date="2020-04" db="EMBL/GenBank/DDBJ databases">
        <authorList>
            <person name="Zhang T."/>
        </authorList>
    </citation>
    <scope>NUCLEOTIDE SEQUENCE</scope>
    <source>
        <strain evidence="2">HKST-UBA15</strain>
    </source>
</reference>
<feature type="transmembrane region" description="Helical" evidence="1">
    <location>
        <begin position="487"/>
        <end position="507"/>
    </location>
</feature>
<feature type="transmembrane region" description="Helical" evidence="1">
    <location>
        <begin position="519"/>
        <end position="542"/>
    </location>
</feature>
<dbReference type="EMBL" id="JAGQLL010000036">
    <property type="protein sequence ID" value="MCA9380183.1"/>
    <property type="molecule type" value="Genomic_DNA"/>
</dbReference>
<evidence type="ECO:0000313" key="3">
    <source>
        <dbReference type="Proteomes" id="UP000745577"/>
    </source>
</evidence>
<accession>A0A955IBF7</accession>
<dbReference type="PANTHER" id="PTHR36851">
    <property type="entry name" value="UNNAMED PRODUCT"/>
    <property type="match status" value="1"/>
</dbReference>
<evidence type="ECO:0008006" key="4">
    <source>
        <dbReference type="Google" id="ProtNLM"/>
    </source>
</evidence>
<proteinExistence type="predicted"/>
<dbReference type="Proteomes" id="UP000745577">
    <property type="component" value="Unassembled WGS sequence"/>
</dbReference>
<keyword evidence="1" id="KW-0472">Membrane</keyword>
<protein>
    <recommendedName>
        <fullName evidence="4">Glycosyltransferase 2-like domain-containing protein</fullName>
    </recommendedName>
</protein>
<dbReference type="Gene3D" id="3.90.550.10">
    <property type="entry name" value="Spore Coat Polysaccharide Biosynthesis Protein SpsA, Chain A"/>
    <property type="match status" value="1"/>
</dbReference>
<evidence type="ECO:0000256" key="1">
    <source>
        <dbReference type="SAM" id="Phobius"/>
    </source>
</evidence>
<feature type="transmembrane region" description="Helical" evidence="1">
    <location>
        <begin position="445"/>
        <end position="467"/>
    </location>
</feature>
<name>A0A955IBF7_9BACT</name>
<organism evidence="2 3">
    <name type="scientific">Candidatus Dojkabacteria bacterium</name>
    <dbReference type="NCBI Taxonomy" id="2099670"/>
    <lineage>
        <taxon>Bacteria</taxon>
        <taxon>Candidatus Dojkabacteria</taxon>
    </lineage>
</organism>
<dbReference type="InterPro" id="IPR029044">
    <property type="entry name" value="Nucleotide-diphossugar_trans"/>
</dbReference>
<dbReference type="PANTHER" id="PTHR36851:SF1">
    <property type="entry name" value="GLYCO_TRANS_2-LIKE DOMAIN-CONTAINING PROTEIN"/>
    <property type="match status" value="1"/>
</dbReference>
<feature type="transmembrane region" description="Helical" evidence="1">
    <location>
        <begin position="49"/>
        <end position="67"/>
    </location>
</feature>